<dbReference type="Gene3D" id="1.10.1060.10">
    <property type="entry name" value="Alpha-helical ferredoxin"/>
    <property type="match status" value="1"/>
</dbReference>
<protein>
    <submittedName>
        <fullName evidence="3">Dihydropyrimidine dehydrogenase</fullName>
    </submittedName>
</protein>
<dbReference type="PANTHER" id="PTHR42783:SF3">
    <property type="entry name" value="GLUTAMATE SYNTHASE [NADPH] SMALL CHAIN-RELATED"/>
    <property type="match status" value="1"/>
</dbReference>
<proteinExistence type="predicted"/>
<dbReference type="Gene3D" id="3.50.50.60">
    <property type="entry name" value="FAD/NAD(P)-binding domain"/>
    <property type="match status" value="2"/>
</dbReference>
<dbReference type="InterPro" id="IPR036188">
    <property type="entry name" value="FAD/NAD-bd_sf"/>
</dbReference>
<dbReference type="InterPro" id="IPR028261">
    <property type="entry name" value="DPD_II"/>
</dbReference>
<evidence type="ECO:0000259" key="1">
    <source>
        <dbReference type="Pfam" id="PF07992"/>
    </source>
</evidence>
<dbReference type="Proteomes" id="UP000031189">
    <property type="component" value="Unassembled WGS sequence"/>
</dbReference>
<name>A0A0B3W2V4_9FIRM</name>
<dbReference type="PRINTS" id="PR00469">
    <property type="entry name" value="PNDRDTASEII"/>
</dbReference>
<evidence type="ECO:0000313" key="4">
    <source>
        <dbReference type="Proteomes" id="UP000031189"/>
    </source>
</evidence>
<sequence length="415" mass="46153">MRNIDINKLQEEVNRCLLCKKPRCKANCPIETPIPKIIELYKAGKIEEAGEILFNNNPLSAVCGVICPHENQCLGHCIKGIKDKPIKFHELETHISSEYLKNAKFKQEKKLEDRIAIVGSGPAGITLAFILAKRGYKITIFEKNSEIGGVLRYGIPDFRLSREVLDNIEERLLDLDIKIRYNALVGPVLTLDKLMEDGYKAIFIGTGVWNPKPLRIKGESLGHVNYAINYLKSPKSFRLGEKVVIIGAGNVAMDAARTAKYYGAKEVTVVYRKDFEHMTATNAEIEDAKEEGVRFELFKSPVEIVDEGVVFIDTKMIEEDGKEKMINVEGSEKLMEADSVIIAVSQSPKNNIVSNTENLETNRHGLLVIDDIGHTTKEGVFASGDVVTGARTVVEAVAHGKKVADAIDEFVRKNN</sequence>
<dbReference type="SUPFAM" id="SSF46548">
    <property type="entry name" value="alpha-helical ferredoxin"/>
    <property type="match status" value="1"/>
</dbReference>
<evidence type="ECO:0000313" key="3">
    <source>
        <dbReference type="EMBL" id="KHS56682.1"/>
    </source>
</evidence>
<dbReference type="Pfam" id="PF07992">
    <property type="entry name" value="Pyr_redox_2"/>
    <property type="match status" value="1"/>
</dbReference>
<dbReference type="EMBL" id="JWHR01000109">
    <property type="protein sequence ID" value="KHS56682.1"/>
    <property type="molecule type" value="Genomic_DNA"/>
</dbReference>
<dbReference type="PRINTS" id="PR00368">
    <property type="entry name" value="FADPNR"/>
</dbReference>
<dbReference type="InterPro" id="IPR023753">
    <property type="entry name" value="FAD/NAD-binding_dom"/>
</dbReference>
<organism evidence="3 4">
    <name type="scientific">Terrisporobacter othiniensis</name>
    <dbReference type="NCBI Taxonomy" id="1577792"/>
    <lineage>
        <taxon>Bacteria</taxon>
        <taxon>Bacillati</taxon>
        <taxon>Bacillota</taxon>
        <taxon>Clostridia</taxon>
        <taxon>Peptostreptococcales</taxon>
        <taxon>Peptostreptococcaceae</taxon>
        <taxon>Terrisporobacter</taxon>
    </lineage>
</organism>
<feature type="domain" description="Dihydroprymidine dehydrogenase" evidence="2">
    <location>
        <begin position="7"/>
        <end position="101"/>
    </location>
</feature>
<dbReference type="STRING" id="1577792.QX51_11895"/>
<dbReference type="Pfam" id="PF14691">
    <property type="entry name" value="Fer4_20"/>
    <property type="match status" value="1"/>
</dbReference>
<dbReference type="RefSeq" id="WP_039680133.1">
    <property type="nucleotide sequence ID" value="NZ_JAWGXO010000013.1"/>
</dbReference>
<keyword evidence="4" id="KW-1185">Reference proteome</keyword>
<dbReference type="AlphaFoldDB" id="A0A0B3W2V4"/>
<dbReference type="PANTHER" id="PTHR42783">
    <property type="entry name" value="GLUTAMATE SYNTHASE [NADPH] SMALL CHAIN"/>
    <property type="match status" value="1"/>
</dbReference>
<evidence type="ECO:0000259" key="2">
    <source>
        <dbReference type="Pfam" id="PF14691"/>
    </source>
</evidence>
<reference evidence="3 4" key="1">
    <citation type="submission" date="2014-12" db="EMBL/GenBank/DDBJ databases">
        <title>Draft genome sequence of Terrisporobacter sp. 08-306576, isolated from the blood culture of a bacteremia patient.</title>
        <authorList>
            <person name="Lund L.C."/>
            <person name="Sydenham T.V."/>
            <person name="Hogh S.V."/>
            <person name="Skov M.N."/>
            <person name="Kemp M."/>
            <person name="Justesen U.S."/>
        </authorList>
    </citation>
    <scope>NUCLEOTIDE SEQUENCE [LARGE SCALE GENOMIC DNA]</scope>
    <source>
        <strain evidence="3 4">08-306576</strain>
    </source>
</reference>
<dbReference type="OrthoDB" id="9803192at2"/>
<dbReference type="GO" id="GO:0016491">
    <property type="term" value="F:oxidoreductase activity"/>
    <property type="evidence" value="ECO:0007669"/>
    <property type="project" value="InterPro"/>
</dbReference>
<dbReference type="GO" id="GO:0051536">
    <property type="term" value="F:iron-sulfur cluster binding"/>
    <property type="evidence" value="ECO:0007669"/>
    <property type="project" value="InterPro"/>
</dbReference>
<feature type="domain" description="FAD/NAD(P)-binding" evidence="1">
    <location>
        <begin position="114"/>
        <end position="400"/>
    </location>
</feature>
<dbReference type="SUPFAM" id="SSF51971">
    <property type="entry name" value="Nucleotide-binding domain"/>
    <property type="match status" value="2"/>
</dbReference>
<accession>A0A0B3W2V4</accession>
<dbReference type="InterPro" id="IPR009051">
    <property type="entry name" value="Helical_ferredxn"/>
</dbReference>
<gene>
    <name evidence="3" type="ORF">QX51_11895</name>
</gene>
<comment type="caution">
    <text evidence="3">The sequence shown here is derived from an EMBL/GenBank/DDBJ whole genome shotgun (WGS) entry which is preliminary data.</text>
</comment>